<dbReference type="KEGG" id="llh:I41_47010"/>
<evidence type="ECO:0000259" key="2">
    <source>
        <dbReference type="Pfam" id="PF07587"/>
    </source>
</evidence>
<dbReference type="Pfam" id="PF07635">
    <property type="entry name" value="PSCyt1"/>
    <property type="match status" value="1"/>
</dbReference>
<reference evidence="4 5" key="1">
    <citation type="submission" date="2019-02" db="EMBL/GenBank/DDBJ databases">
        <title>Deep-cultivation of Planctomycetes and their phenomic and genomic characterization uncovers novel biology.</title>
        <authorList>
            <person name="Wiegand S."/>
            <person name="Jogler M."/>
            <person name="Boedeker C."/>
            <person name="Pinto D."/>
            <person name="Vollmers J."/>
            <person name="Rivas-Marin E."/>
            <person name="Kohn T."/>
            <person name="Peeters S.H."/>
            <person name="Heuer A."/>
            <person name="Rast P."/>
            <person name="Oberbeckmann S."/>
            <person name="Bunk B."/>
            <person name="Jeske O."/>
            <person name="Meyerdierks A."/>
            <person name="Storesund J.E."/>
            <person name="Kallscheuer N."/>
            <person name="Luecker S."/>
            <person name="Lage O.M."/>
            <person name="Pohl T."/>
            <person name="Merkel B.J."/>
            <person name="Hornburger P."/>
            <person name="Mueller R.-W."/>
            <person name="Bruemmer F."/>
            <person name="Labrenz M."/>
            <person name="Spormann A.M."/>
            <person name="Op den Camp H."/>
            <person name="Overmann J."/>
            <person name="Amann R."/>
            <person name="Jetten M.S.M."/>
            <person name="Mascher T."/>
            <person name="Medema M.H."/>
            <person name="Devos D.P."/>
            <person name="Kaster A.-K."/>
            <person name="Ovreas L."/>
            <person name="Rohde M."/>
            <person name="Galperin M.Y."/>
            <person name="Jogler C."/>
        </authorList>
    </citation>
    <scope>NUCLEOTIDE SEQUENCE [LARGE SCALE GENOMIC DNA]</scope>
    <source>
        <strain evidence="4 5">I41</strain>
    </source>
</reference>
<protein>
    <submittedName>
        <fullName evidence="4">Planctomycete cytochrome C</fullName>
    </submittedName>
</protein>
<evidence type="ECO:0000259" key="1">
    <source>
        <dbReference type="Pfam" id="PF07583"/>
    </source>
</evidence>
<evidence type="ECO:0000313" key="5">
    <source>
        <dbReference type="Proteomes" id="UP000317909"/>
    </source>
</evidence>
<dbReference type="PANTHER" id="PTHR35889:SF3">
    <property type="entry name" value="F-BOX DOMAIN-CONTAINING PROTEIN"/>
    <property type="match status" value="1"/>
</dbReference>
<dbReference type="GO" id="GO:0020037">
    <property type="term" value="F:heme binding"/>
    <property type="evidence" value="ECO:0007669"/>
    <property type="project" value="InterPro"/>
</dbReference>
<proteinExistence type="predicted"/>
<evidence type="ECO:0000259" key="3">
    <source>
        <dbReference type="Pfam" id="PF07635"/>
    </source>
</evidence>
<dbReference type="InterPro" id="IPR022655">
    <property type="entry name" value="DUF1553"/>
</dbReference>
<dbReference type="Proteomes" id="UP000317909">
    <property type="component" value="Chromosome"/>
</dbReference>
<dbReference type="InterPro" id="IPR011444">
    <property type="entry name" value="DUF1549"/>
</dbReference>
<dbReference type="Pfam" id="PF07583">
    <property type="entry name" value="PSCyt2"/>
    <property type="match status" value="1"/>
</dbReference>
<name>A0A517U4K2_9BACT</name>
<dbReference type="InterPro" id="IPR011429">
    <property type="entry name" value="Cyt_c_Planctomycete-type"/>
</dbReference>
<keyword evidence="5" id="KW-1185">Reference proteome</keyword>
<organism evidence="4 5">
    <name type="scientific">Lacipirellula limnantheis</name>
    <dbReference type="NCBI Taxonomy" id="2528024"/>
    <lineage>
        <taxon>Bacteria</taxon>
        <taxon>Pseudomonadati</taxon>
        <taxon>Planctomycetota</taxon>
        <taxon>Planctomycetia</taxon>
        <taxon>Pirellulales</taxon>
        <taxon>Lacipirellulaceae</taxon>
        <taxon>Lacipirellula</taxon>
    </lineage>
</organism>
<dbReference type="EMBL" id="CP036339">
    <property type="protein sequence ID" value="QDT75490.1"/>
    <property type="molecule type" value="Genomic_DNA"/>
</dbReference>
<dbReference type="AlphaFoldDB" id="A0A517U4K2"/>
<dbReference type="InterPro" id="IPR036909">
    <property type="entry name" value="Cyt_c-like_dom_sf"/>
</dbReference>
<dbReference type="GO" id="GO:0009055">
    <property type="term" value="F:electron transfer activity"/>
    <property type="evidence" value="ECO:0007669"/>
    <property type="project" value="InterPro"/>
</dbReference>
<dbReference type="Pfam" id="PF07587">
    <property type="entry name" value="PSD1"/>
    <property type="match status" value="1"/>
</dbReference>
<accession>A0A517U4K2</accession>
<evidence type="ECO:0000313" key="4">
    <source>
        <dbReference type="EMBL" id="QDT75490.1"/>
    </source>
</evidence>
<sequence>MHAGAWPRLAGAIALLLMLGFVPVRAAGSQVEYNRDVRPILSENCFACHGFDEASRKADLRLDVAETAAADRGGYAAIVAGDSAASEVWRRVASDDPSEVMPPADSHRALTPEQKSILKQWIDQGATYAKHWAFIPPIKNEPPQVADASWPRNEIDRFVLAKLEAQGLKPSTEASRQMLIRRLSFDMTGLPPSAEEVEAFVADDRPDAYERLVDRFLASPHFGERMALEWLDAARYADTNGFSIDGGRHMWLWRDWVINAFNENIPYDQFLVEQLAGDLLPNRTDAQIIASGFQRNNMVTHEGGTIPEENLANYNADRVKTFGEAVLGLTLGCAQCHDHKYDPLTQREYYQLFAYFNTLSDVGLDGNAGVNPRPFFEAKTVLSANEAPALREQISQLREQLQQPAPAEVEQWIAEQQEALAARGRDLELFPAEVLKVSTPNAGSGFDVEAGRFVIISGAGGLVAYDVALRLPSTDRPITGVRIVFHPDAAAPGGGWGFGSLPTPDLTATADKGTFVVTSFSASAESVTGDQVNLNLLRDVRKATASSWRADYRPEGVLDTGLSGWSPQISHGGPVHLTLTFAEPINAQETPFLTAQVNFGVNAPLVAKRFEFLAVTGEDDGSDLPAEMMAIIEKPASERADYERQALTHYFADHAPATERRRVALANLEERLRVLTEKFPTMVMDEAEQPRETFILERGNYAAPTDKISPGAPAALPPLPADAPANRLGLAQWIVAPNHPLTSRVAVNRCWQMLFGAGILKTTADFGAQGEWPSHPELLDWLAVDFVESGWNVKSLLRKIVTSATYRQTSAANDELLERDPSNRLLARGPRFRLPAEFIRDAVLKSSGLLVDRLGGPSVNPYTPGDLWREISHYGSSPATSQAFMQDHGEKLYRRSLYTYWKRTVPPPNMVAFDAPNRETCTVQRASTTTPLQALVLLNDVQFVEASRALAERMIKAGDNDALRLRWGFEECTSRPPTDEELVILAAALGRERHRYASVHSAAQAYLATGESERNEQLAPVEHAAWSQVAAMMMNLSEAVTRN</sequence>
<dbReference type="SUPFAM" id="SSF46626">
    <property type="entry name" value="Cytochrome c"/>
    <property type="match status" value="1"/>
</dbReference>
<feature type="domain" description="DUF1553" evidence="2">
    <location>
        <begin position="726"/>
        <end position="987"/>
    </location>
</feature>
<feature type="domain" description="Cytochrome C Planctomycete-type" evidence="3">
    <location>
        <begin position="45"/>
        <end position="105"/>
    </location>
</feature>
<feature type="domain" description="DUF1549" evidence="1">
    <location>
        <begin position="154"/>
        <end position="359"/>
    </location>
</feature>
<gene>
    <name evidence="4" type="ORF">I41_47010</name>
</gene>
<dbReference type="PANTHER" id="PTHR35889">
    <property type="entry name" value="CYCLOINULO-OLIGOSACCHARIDE FRUCTANOTRANSFERASE-RELATED"/>
    <property type="match status" value="1"/>
</dbReference>